<dbReference type="AlphaFoldDB" id="A0A7I8DCC1"/>
<sequence>MRRKEYQELLHGIFIGGAFDTESMVENEQVDLIVDLRVEAPFLTVSDSDVQRVHIPLTDGATDQTESLKRAIDTIVDANRSGKKIGFH</sequence>
<proteinExistence type="predicted"/>
<dbReference type="EMBL" id="AP023366">
    <property type="protein sequence ID" value="BCJ87833.1"/>
    <property type="molecule type" value="Genomic_DNA"/>
</dbReference>
<reference evidence="1 2" key="1">
    <citation type="submission" date="2020-08" db="EMBL/GenBank/DDBJ databases">
        <title>Complete Genome Sequence of Effusibacillus dendaii Strain skT53, Isolated from Farmland soil.</title>
        <authorList>
            <person name="Konishi T."/>
            <person name="Kawasaki H."/>
        </authorList>
    </citation>
    <scope>NUCLEOTIDE SEQUENCE [LARGE SCALE GENOMIC DNA]</scope>
    <source>
        <strain evidence="2">skT53</strain>
    </source>
</reference>
<dbReference type="Proteomes" id="UP000593802">
    <property type="component" value="Chromosome"/>
</dbReference>
<name>A0A7I8DCC1_9BACL</name>
<accession>A0A7I8DCC1</accession>
<keyword evidence="2" id="KW-1185">Reference proteome</keyword>
<organism evidence="1 2">
    <name type="scientific">Effusibacillus dendaii</name>
    <dbReference type="NCBI Taxonomy" id="2743772"/>
    <lineage>
        <taxon>Bacteria</taxon>
        <taxon>Bacillati</taxon>
        <taxon>Bacillota</taxon>
        <taxon>Bacilli</taxon>
        <taxon>Bacillales</taxon>
        <taxon>Alicyclobacillaceae</taxon>
        <taxon>Effusibacillus</taxon>
    </lineage>
</organism>
<evidence type="ECO:0000313" key="1">
    <source>
        <dbReference type="EMBL" id="BCJ87833.1"/>
    </source>
</evidence>
<dbReference type="Gene3D" id="3.90.190.10">
    <property type="entry name" value="Protein tyrosine phosphatase superfamily"/>
    <property type="match status" value="1"/>
</dbReference>
<protein>
    <submittedName>
        <fullName evidence="1">Uncharacterized protein</fullName>
    </submittedName>
</protein>
<dbReference type="KEGG" id="eff:skT53_28180"/>
<dbReference type="RefSeq" id="WP_226375231.1">
    <property type="nucleotide sequence ID" value="NZ_AP023366.1"/>
</dbReference>
<gene>
    <name evidence="1" type="ORF">skT53_28180</name>
</gene>
<evidence type="ECO:0000313" key="2">
    <source>
        <dbReference type="Proteomes" id="UP000593802"/>
    </source>
</evidence>
<dbReference type="InterPro" id="IPR029021">
    <property type="entry name" value="Prot-tyrosine_phosphatase-like"/>
</dbReference>